<keyword evidence="2" id="KW-1185">Reference proteome</keyword>
<dbReference type="AlphaFoldDB" id="A0A7X4LKB5"/>
<dbReference type="Proteomes" id="UP000462621">
    <property type="component" value="Unassembled WGS sequence"/>
</dbReference>
<dbReference type="EMBL" id="WEKT01000011">
    <property type="protein sequence ID" value="MZI93207.1"/>
    <property type="molecule type" value="Genomic_DNA"/>
</dbReference>
<sequence>MAFSEFEQKRYEKMMSQYIESRRPEPKIRNKVDLSFRVYDYSVEVFEVRPHWKDTSVIQTHSIAKATFVNTQQHWKIFWMRSDLKWHTYKPDPTVDRLESFIEVLETDEMGCFWG</sequence>
<gene>
    <name evidence="1" type="ORF">F9817_08360</name>
</gene>
<proteinExistence type="predicted"/>
<reference evidence="1 2" key="1">
    <citation type="submission" date="2019-10" db="EMBL/GenBank/DDBJ databases">
        <title>Vibrio sp. nov. isolated from a shrimp pond.</title>
        <authorList>
            <person name="Gomez-Gil B."/>
            <person name="Enciso-Ibarra J."/>
            <person name="Enciso-Ibarra K."/>
            <person name="Bolan-Mejia C."/>
        </authorList>
    </citation>
    <scope>NUCLEOTIDE SEQUENCE [LARGE SCALE GENOMIC DNA]</scope>
    <source>
        <strain evidence="1 2">CAIM 722</strain>
    </source>
</reference>
<evidence type="ECO:0000313" key="1">
    <source>
        <dbReference type="EMBL" id="MZI93207.1"/>
    </source>
</evidence>
<comment type="caution">
    <text evidence="1">The sequence shown here is derived from an EMBL/GenBank/DDBJ whole genome shotgun (WGS) entry which is preliminary data.</text>
</comment>
<evidence type="ECO:0000313" key="2">
    <source>
        <dbReference type="Proteomes" id="UP000462621"/>
    </source>
</evidence>
<organism evidence="1 2">
    <name type="scientific">Vibrio eleionomae</name>
    <dbReference type="NCBI Taxonomy" id="2653505"/>
    <lineage>
        <taxon>Bacteria</taxon>
        <taxon>Pseudomonadati</taxon>
        <taxon>Pseudomonadota</taxon>
        <taxon>Gammaproteobacteria</taxon>
        <taxon>Vibrionales</taxon>
        <taxon>Vibrionaceae</taxon>
        <taxon>Vibrio</taxon>
    </lineage>
</organism>
<dbReference type="InterPro" id="IPR021388">
    <property type="entry name" value="DUF3024"/>
</dbReference>
<name>A0A7X4LKB5_9VIBR</name>
<accession>A0A7X4LKB5</accession>
<protein>
    <submittedName>
        <fullName evidence="1">DUF3024 domain-containing protein</fullName>
    </submittedName>
</protein>
<dbReference type="Pfam" id="PF11225">
    <property type="entry name" value="DUF3024"/>
    <property type="match status" value="1"/>
</dbReference>